<evidence type="ECO:0000256" key="1">
    <source>
        <dbReference type="SAM" id="MobiDB-lite"/>
    </source>
</evidence>
<gene>
    <name evidence="2" type="ORF">EHS89_12795</name>
</gene>
<reference evidence="2 3" key="1">
    <citation type="submission" date="2018-11" db="EMBL/GenBank/DDBJ databases">
        <title>The draft genome sequence of Amphritea balenae JAMM 1525T.</title>
        <authorList>
            <person name="Fang Z."/>
            <person name="Zhang Y."/>
            <person name="Han X."/>
        </authorList>
    </citation>
    <scope>NUCLEOTIDE SEQUENCE [LARGE SCALE GENOMIC DNA]</scope>
    <source>
        <strain evidence="2 3">JAMM 1525</strain>
    </source>
</reference>
<dbReference type="AlphaFoldDB" id="A0A3P1SNH4"/>
<dbReference type="Proteomes" id="UP000267535">
    <property type="component" value="Unassembled WGS sequence"/>
</dbReference>
<organism evidence="2 3">
    <name type="scientific">Amphritea balenae</name>
    <dbReference type="NCBI Taxonomy" id="452629"/>
    <lineage>
        <taxon>Bacteria</taxon>
        <taxon>Pseudomonadati</taxon>
        <taxon>Pseudomonadota</taxon>
        <taxon>Gammaproteobacteria</taxon>
        <taxon>Oceanospirillales</taxon>
        <taxon>Oceanospirillaceae</taxon>
        <taxon>Amphritea</taxon>
    </lineage>
</organism>
<evidence type="ECO:0000313" key="3">
    <source>
        <dbReference type="Proteomes" id="UP000267535"/>
    </source>
</evidence>
<accession>A0A3P1SNH4</accession>
<feature type="region of interest" description="Disordered" evidence="1">
    <location>
        <begin position="77"/>
        <end position="99"/>
    </location>
</feature>
<comment type="caution">
    <text evidence="2">The sequence shown here is derived from an EMBL/GenBank/DDBJ whole genome shotgun (WGS) entry which is preliminary data.</text>
</comment>
<dbReference type="RefSeq" id="WP_124926555.1">
    <property type="nucleotide sequence ID" value="NZ_BMOH01000002.1"/>
</dbReference>
<protein>
    <submittedName>
        <fullName evidence="2">Uncharacterized protein</fullName>
    </submittedName>
</protein>
<dbReference type="EMBL" id="RQXV01000007">
    <property type="protein sequence ID" value="RRC98494.1"/>
    <property type="molecule type" value="Genomic_DNA"/>
</dbReference>
<keyword evidence="3" id="KW-1185">Reference proteome</keyword>
<name>A0A3P1SNH4_9GAMM</name>
<proteinExistence type="predicted"/>
<evidence type="ECO:0000313" key="2">
    <source>
        <dbReference type="EMBL" id="RRC98494.1"/>
    </source>
</evidence>
<sequence length="99" mass="11407">MKRRPKVYLTRKAISQRIGLTESSIETIQEISEVLSRFSSKDYSRALLIRRAIEVYDQYLLNQHRGGYLSAEPERIERLTGARGRPSKSDSKSISGRYS</sequence>